<proteinExistence type="predicted"/>
<sequence>MPISFDDNKFFCSCVPRWAVKSVLVAQPINLPTVLFLDTNKTLNNPS</sequence>
<protein>
    <submittedName>
        <fullName evidence="1">Uncharacterized protein</fullName>
    </submittedName>
</protein>
<name>H2ECF8_9VIRU</name>
<accession>H2ECF8</accession>
<evidence type="ECO:0000313" key="1">
    <source>
        <dbReference type="EMBL" id="AEX62096.1"/>
    </source>
</evidence>
<reference evidence="1" key="1">
    <citation type="submission" date="2011-10" db="EMBL/GenBank/DDBJ databases">
        <title>Provirophages and transpovirons: unique mobilome of giant viruses.</title>
        <authorList>
            <person name="Desnues C."/>
            <person name="LaScola B."/>
            <person name="Yutin N."/>
            <person name="Fournous G."/>
            <person name="Koonin E."/>
            <person name="Raoult D."/>
        </authorList>
    </citation>
    <scope>NUCLEOTIDE SEQUENCE</scope>
    <source>
        <strain evidence="1">Mv13-c7</strain>
    </source>
</reference>
<dbReference type="EMBL" id="JN885992">
    <property type="protein sequence ID" value="AEX62096.1"/>
    <property type="molecule type" value="Genomic_DNA"/>
</dbReference>
<gene>
    <name evidence="1" type="ORF">c7_L1234</name>
</gene>
<organism evidence="1">
    <name type="scientific">Megavirus courdo7</name>
    <dbReference type="NCBI Taxonomy" id="1128135"/>
    <lineage>
        <taxon>Viruses</taxon>
        <taxon>Varidnaviria</taxon>
        <taxon>Bamfordvirae</taxon>
        <taxon>Nucleocytoviricota</taxon>
        <taxon>Megaviricetes</taxon>
        <taxon>Imitervirales</taxon>
        <taxon>Mimiviridae</taxon>
        <taxon>Megamimivirinae</taxon>
        <taxon>Megavirus</taxon>
    </lineage>
</organism>